<dbReference type="NCBIfam" id="TIGR02197">
    <property type="entry name" value="heptose_epim"/>
    <property type="match status" value="1"/>
</dbReference>
<dbReference type="PANTHER" id="PTHR43103:SF3">
    <property type="entry name" value="ADP-L-GLYCERO-D-MANNO-HEPTOSE-6-EPIMERASE"/>
    <property type="match status" value="1"/>
</dbReference>
<comment type="caution">
    <text evidence="5">The sequence shown here is derived from an EMBL/GenBank/DDBJ whole genome shotgun (WGS) entry which is preliminary data.</text>
</comment>
<dbReference type="InterPro" id="IPR011912">
    <property type="entry name" value="Heptose_epim"/>
</dbReference>
<evidence type="ECO:0000313" key="5">
    <source>
        <dbReference type="EMBL" id="RDU58973.1"/>
    </source>
</evidence>
<protein>
    <submittedName>
        <fullName evidence="5">ADP-glyceromanno-heptose 6-epimerase</fullName>
    </submittedName>
</protein>
<dbReference type="InterPro" id="IPR001509">
    <property type="entry name" value="Epimerase_deHydtase"/>
</dbReference>
<dbReference type="Gene3D" id="3.40.50.720">
    <property type="entry name" value="NAD(P)-binding Rossmann-like Domain"/>
    <property type="match status" value="1"/>
</dbReference>
<feature type="domain" description="NAD-dependent epimerase/dehydratase" evidence="4">
    <location>
        <begin position="13"/>
        <end position="257"/>
    </location>
</feature>
<dbReference type="RefSeq" id="WP_104700421.1">
    <property type="nucleotide sequence ID" value="NZ_FZPP01000030.1"/>
</dbReference>
<name>A0A3D8I1F9_9HELI</name>
<dbReference type="SUPFAM" id="SSF51735">
    <property type="entry name" value="NAD(P)-binding Rossmann-fold domains"/>
    <property type="match status" value="1"/>
</dbReference>
<keyword evidence="1" id="KW-0521">NADP</keyword>
<dbReference type="GO" id="GO:0050661">
    <property type="term" value="F:NADP binding"/>
    <property type="evidence" value="ECO:0007669"/>
    <property type="project" value="InterPro"/>
</dbReference>
<proteinExistence type="predicted"/>
<sequence length="335" mass="37602">MKYIYDDLADKKILITGGAGFIGSNLAFYFQKHHPMAQVYVFDTFRTDTYFPSGNPTTLGHFKNLIGFKGNVIVGDITNPQDLQKLKTYDFDIIFHQAAISDTTVLDQKLVMDTNYQAFLHLLDVANSSQAMMIYASSAGTYGNSSAPNIIGEGEVPENVYGYSKLCMDEYVRKILSNDPTCPIIGLRYFNVYGAGEFYKGKTASMILQLSLQALKNKKVRLFKNGEQKRDFVYIKDVIQANVKAIESAKSGIYNVGSGEGRSFNEIVGYLQNALGDFEVEYFENPYSFFQTHTQADINATKEHLSYVPRFNLQKGIESYLPDIQAIYAATQGRD</sequence>
<evidence type="ECO:0000256" key="2">
    <source>
        <dbReference type="ARBA" id="ARBA00023235"/>
    </source>
</evidence>
<dbReference type="OrthoDB" id="9803010at2"/>
<dbReference type="Pfam" id="PF01370">
    <property type="entry name" value="Epimerase"/>
    <property type="match status" value="1"/>
</dbReference>
<keyword evidence="2" id="KW-0413">Isomerase</keyword>
<reference evidence="5 6" key="1">
    <citation type="submission" date="2018-04" db="EMBL/GenBank/DDBJ databases">
        <title>Novel Campyloabacter and Helicobacter Species and Strains.</title>
        <authorList>
            <person name="Mannion A.J."/>
            <person name="Shen Z."/>
            <person name="Fox J.G."/>
        </authorList>
    </citation>
    <scope>NUCLEOTIDE SEQUENCE [LARGE SCALE GENOMIC DNA]</scope>
    <source>
        <strain evidence="5 6">MIT 98-6070</strain>
    </source>
</reference>
<evidence type="ECO:0000313" key="6">
    <source>
        <dbReference type="Proteomes" id="UP000256599"/>
    </source>
</evidence>
<keyword evidence="6" id="KW-1185">Reference proteome</keyword>
<accession>A0A3D8I1F9</accession>
<organism evidence="5 6">
    <name type="scientific">Helicobacter marmotae</name>
    <dbReference type="NCBI Taxonomy" id="152490"/>
    <lineage>
        <taxon>Bacteria</taxon>
        <taxon>Pseudomonadati</taxon>
        <taxon>Campylobacterota</taxon>
        <taxon>Epsilonproteobacteria</taxon>
        <taxon>Campylobacterales</taxon>
        <taxon>Helicobacteraceae</taxon>
        <taxon>Helicobacter</taxon>
    </lineage>
</organism>
<gene>
    <name evidence="5" type="primary">rfaD</name>
    <name evidence="5" type="ORF">CQA63_08595</name>
</gene>
<dbReference type="GO" id="GO:0008712">
    <property type="term" value="F:ADP-glyceromanno-heptose 6-epimerase activity"/>
    <property type="evidence" value="ECO:0007669"/>
    <property type="project" value="InterPro"/>
</dbReference>
<evidence type="ECO:0000256" key="3">
    <source>
        <dbReference type="ARBA" id="ARBA00023277"/>
    </source>
</evidence>
<evidence type="ECO:0000256" key="1">
    <source>
        <dbReference type="ARBA" id="ARBA00022857"/>
    </source>
</evidence>
<dbReference type="Proteomes" id="UP000256599">
    <property type="component" value="Unassembled WGS sequence"/>
</dbReference>
<dbReference type="PANTHER" id="PTHR43103">
    <property type="entry name" value="NUCLEOSIDE-DIPHOSPHATE-SUGAR EPIMERASE"/>
    <property type="match status" value="1"/>
</dbReference>
<dbReference type="AlphaFoldDB" id="A0A3D8I1F9"/>
<dbReference type="Gene3D" id="3.90.25.10">
    <property type="entry name" value="UDP-galactose 4-epimerase, domain 1"/>
    <property type="match status" value="1"/>
</dbReference>
<dbReference type="GO" id="GO:0005975">
    <property type="term" value="P:carbohydrate metabolic process"/>
    <property type="evidence" value="ECO:0007669"/>
    <property type="project" value="InterPro"/>
</dbReference>
<evidence type="ECO:0000259" key="4">
    <source>
        <dbReference type="Pfam" id="PF01370"/>
    </source>
</evidence>
<dbReference type="InterPro" id="IPR036291">
    <property type="entry name" value="NAD(P)-bd_dom_sf"/>
</dbReference>
<keyword evidence="3" id="KW-0119">Carbohydrate metabolism</keyword>
<dbReference type="EMBL" id="NXLR01000023">
    <property type="protein sequence ID" value="RDU58973.1"/>
    <property type="molecule type" value="Genomic_DNA"/>
</dbReference>